<evidence type="ECO:0000313" key="1">
    <source>
        <dbReference type="EMBL" id="ORD95459.1"/>
    </source>
</evidence>
<organism evidence="1 2">
    <name type="scientific">Hepatospora eriocheir</name>
    <dbReference type="NCBI Taxonomy" id="1081669"/>
    <lineage>
        <taxon>Eukaryota</taxon>
        <taxon>Fungi</taxon>
        <taxon>Fungi incertae sedis</taxon>
        <taxon>Microsporidia</taxon>
        <taxon>Hepatosporidae</taxon>
        <taxon>Hepatospora</taxon>
    </lineage>
</organism>
<protein>
    <submittedName>
        <fullName evidence="1">Uncharacterized protein</fullName>
    </submittedName>
</protein>
<dbReference type="AlphaFoldDB" id="A0A1X0Q6T2"/>
<comment type="caution">
    <text evidence="1">The sequence shown here is derived from an EMBL/GenBank/DDBJ whole genome shotgun (WGS) entry which is preliminary data.</text>
</comment>
<dbReference type="Proteomes" id="UP000192356">
    <property type="component" value="Unassembled WGS sequence"/>
</dbReference>
<dbReference type="VEuPathDB" id="MicrosporidiaDB:HERIO_2481"/>
<sequence length="150" mass="18178">MKENLSKIDLKKSEEDFKILEKQMNVYLSNKKKYDDLVNQLNYEKLSYKELLNCEYDSPTSINDEMNELTQFNKKVLGELYKKRDVLLENNVKIKMEINLINNYLRENQLTLRDDSFNVNKEVNIDRNFFENEKKIYNDLKIKENELMMK</sequence>
<gene>
    <name evidence="1" type="ORF">HERIO_2481</name>
</gene>
<evidence type="ECO:0000313" key="2">
    <source>
        <dbReference type="Proteomes" id="UP000192356"/>
    </source>
</evidence>
<keyword evidence="2" id="KW-1185">Reference proteome</keyword>
<accession>A0A1X0Q6T2</accession>
<name>A0A1X0Q6T2_9MICR</name>
<proteinExistence type="predicted"/>
<reference evidence="1 2" key="1">
    <citation type="journal article" date="2017" name="Environ. Microbiol.">
        <title>Decay of the glycolytic pathway and adaptation to intranuclear parasitism within Enterocytozoonidae microsporidia.</title>
        <authorList>
            <person name="Wiredu Boakye D."/>
            <person name="Jaroenlak P."/>
            <person name="Prachumwat A."/>
            <person name="Williams T.A."/>
            <person name="Bateman K.S."/>
            <person name="Itsathitphaisarn O."/>
            <person name="Sritunyalucksana K."/>
            <person name="Paszkiewicz K.H."/>
            <person name="Moore K.A."/>
            <person name="Stentiford G.D."/>
            <person name="Williams B.A."/>
        </authorList>
    </citation>
    <scope>NUCLEOTIDE SEQUENCE [LARGE SCALE GENOMIC DNA]</scope>
    <source>
        <strain evidence="1 2">GB1</strain>
    </source>
</reference>
<dbReference type="EMBL" id="LVKB01000303">
    <property type="protein sequence ID" value="ORD95459.1"/>
    <property type="molecule type" value="Genomic_DNA"/>
</dbReference>